<dbReference type="GO" id="GO:0004180">
    <property type="term" value="F:carboxypeptidase activity"/>
    <property type="evidence" value="ECO:0007669"/>
    <property type="project" value="UniProtKB-KW"/>
</dbReference>
<accession>A0A370X509</accession>
<dbReference type="AlphaFoldDB" id="A0A370X509"/>
<organism evidence="1 2">
    <name type="scientific">Dyella psychrodurans</name>
    <dbReference type="NCBI Taxonomy" id="1927960"/>
    <lineage>
        <taxon>Bacteria</taxon>
        <taxon>Pseudomonadati</taxon>
        <taxon>Pseudomonadota</taxon>
        <taxon>Gammaproteobacteria</taxon>
        <taxon>Lysobacterales</taxon>
        <taxon>Rhodanobacteraceae</taxon>
        <taxon>Dyella</taxon>
    </lineage>
</organism>
<gene>
    <name evidence="1" type="ORF">DWU99_12570</name>
</gene>
<dbReference type="Pfam" id="PF13620">
    <property type="entry name" value="CarboxypepD_reg"/>
    <property type="match status" value="1"/>
</dbReference>
<name>A0A370X509_9GAMM</name>
<dbReference type="EMBL" id="QRBF01000004">
    <property type="protein sequence ID" value="RDS83367.1"/>
    <property type="molecule type" value="Genomic_DNA"/>
</dbReference>
<dbReference type="Gene3D" id="2.60.40.1120">
    <property type="entry name" value="Carboxypeptidase-like, regulatory domain"/>
    <property type="match status" value="1"/>
</dbReference>
<proteinExistence type="predicted"/>
<keyword evidence="1" id="KW-0378">Hydrolase</keyword>
<dbReference type="SUPFAM" id="SSF49452">
    <property type="entry name" value="Starch-binding domain-like"/>
    <property type="match status" value="1"/>
</dbReference>
<dbReference type="GO" id="GO:0030246">
    <property type="term" value="F:carbohydrate binding"/>
    <property type="evidence" value="ECO:0007669"/>
    <property type="project" value="InterPro"/>
</dbReference>
<evidence type="ECO:0000313" key="1">
    <source>
        <dbReference type="EMBL" id="RDS83367.1"/>
    </source>
</evidence>
<reference evidence="1 2" key="1">
    <citation type="submission" date="2018-07" db="EMBL/GenBank/DDBJ databases">
        <title>Dyella monticola sp. nov. and Dyella psychrodurans sp. nov. isolated from monsoon evergreen broad-leaved forest soil of Dinghu Mountain, China.</title>
        <authorList>
            <person name="Gao Z."/>
            <person name="Qiu L."/>
        </authorList>
    </citation>
    <scope>NUCLEOTIDE SEQUENCE [LARGE SCALE GENOMIC DNA]</scope>
    <source>
        <strain evidence="1 2">4MSK11</strain>
    </source>
</reference>
<evidence type="ECO:0000313" key="2">
    <source>
        <dbReference type="Proteomes" id="UP000255334"/>
    </source>
</evidence>
<keyword evidence="2" id="KW-1185">Reference proteome</keyword>
<dbReference type="Proteomes" id="UP000255334">
    <property type="component" value="Unassembled WGS sequence"/>
</dbReference>
<protein>
    <submittedName>
        <fullName evidence="1">Carboxypeptidase regulatory-like domain-containing protein</fullName>
    </submittedName>
</protein>
<dbReference type="OrthoDB" id="5958403at2"/>
<keyword evidence="1" id="KW-0121">Carboxypeptidase</keyword>
<dbReference type="RefSeq" id="WP_115478407.1">
    <property type="nucleotide sequence ID" value="NZ_QRBF01000004.1"/>
</dbReference>
<keyword evidence="1" id="KW-0645">Protease</keyword>
<sequence length="129" mass="13532">MHKIGRFKASNQRWSFCLCNAAIVIAVGIISSVSPAVVSAQGTTATIFGQAPFGQVVAVSSATGLHRHQTVSKTGRYKIGPLPQGDYTVTLESDGKTVKTQSGITLLVGQNAKIDFACPNDHCAASENQ</sequence>
<dbReference type="InterPro" id="IPR013784">
    <property type="entry name" value="Carb-bd-like_fold"/>
</dbReference>
<comment type="caution">
    <text evidence="1">The sequence shown here is derived from an EMBL/GenBank/DDBJ whole genome shotgun (WGS) entry which is preliminary data.</text>
</comment>